<dbReference type="InterPro" id="IPR035948">
    <property type="entry name" value="YwqG-like_sf"/>
</dbReference>
<dbReference type="EMBL" id="SWVK01000006">
    <property type="protein sequence ID" value="NFN34761.1"/>
    <property type="molecule type" value="Genomic_DNA"/>
</dbReference>
<dbReference type="OrthoDB" id="57088at2"/>
<dbReference type="EMBL" id="SWOV01000011">
    <property type="protein sequence ID" value="NFF87461.1"/>
    <property type="molecule type" value="Genomic_DNA"/>
</dbReference>
<dbReference type="Pfam" id="PF09234">
    <property type="entry name" value="DUF1963"/>
    <property type="match status" value="1"/>
</dbReference>
<evidence type="ECO:0000313" key="4">
    <source>
        <dbReference type="Proteomes" id="UP000476820"/>
    </source>
</evidence>
<dbReference type="AlphaFoldDB" id="A0A0M1M704"/>
<dbReference type="SUPFAM" id="SSF103032">
    <property type="entry name" value="Hypothetical protein YwqG"/>
    <property type="match status" value="1"/>
</dbReference>
<evidence type="ECO:0000313" key="2">
    <source>
        <dbReference type="EMBL" id="NFN34761.1"/>
    </source>
</evidence>
<gene>
    <name evidence="1" type="ORF">FC774_06200</name>
    <name evidence="2" type="ORF">FDB51_06355</name>
</gene>
<comment type="caution">
    <text evidence="1">The sequence shown here is derived from an EMBL/GenBank/DDBJ whole genome shotgun (WGS) entry which is preliminary data.</text>
</comment>
<dbReference type="PANTHER" id="PTHR36436:SF6">
    <property type="entry name" value="SLL5081 PROTEIN"/>
    <property type="match status" value="1"/>
</dbReference>
<evidence type="ECO:0000313" key="1">
    <source>
        <dbReference type="EMBL" id="NFF87461.1"/>
    </source>
</evidence>
<protein>
    <submittedName>
        <fullName evidence="1">DUF1963 domain-containing protein</fullName>
    </submittedName>
</protein>
<dbReference type="Proteomes" id="UP000476820">
    <property type="component" value="Unassembled WGS sequence"/>
</dbReference>
<dbReference type="InterPro" id="IPR015315">
    <property type="entry name" value="DUF1963"/>
</dbReference>
<sequence length="81" mass="9471">MYIFFVSDEFDGAGSRIGGYPYFVQSESEHYKEHNILLLQLDIEDECGIMFGDSGNCNFFISEEDLKNRDFSNVKYDWQCC</sequence>
<dbReference type="Gene3D" id="2.30.320.10">
    <property type="entry name" value="YwqG-like"/>
    <property type="match status" value="1"/>
</dbReference>
<accession>A0A0M1M704</accession>
<evidence type="ECO:0000313" key="3">
    <source>
        <dbReference type="Proteomes" id="UP000473681"/>
    </source>
</evidence>
<reference evidence="3 4" key="1">
    <citation type="submission" date="2019-04" db="EMBL/GenBank/DDBJ databases">
        <title>Genome sequencing of Clostridium botulinum Groups I-IV and Clostridium butyricum.</title>
        <authorList>
            <person name="Brunt J."/>
            <person name="Van Vliet A.H.M."/>
            <person name="Stringer S.C."/>
            <person name="Carter A.T."/>
            <person name="Peck M.W."/>
        </authorList>
    </citation>
    <scope>NUCLEOTIDE SEQUENCE [LARGE SCALE GENOMIC DNA]</scope>
    <source>
        <strain evidence="1 4">1605</strain>
        <strain evidence="2 3">CB-K-33E</strain>
    </source>
</reference>
<dbReference type="Proteomes" id="UP000473681">
    <property type="component" value="Unassembled WGS sequence"/>
</dbReference>
<proteinExistence type="predicted"/>
<name>A0A0M1M704_CLOBO</name>
<dbReference type="PANTHER" id="PTHR36436">
    <property type="entry name" value="SLL5081 PROTEIN"/>
    <property type="match status" value="1"/>
</dbReference>
<organism evidence="1 4">
    <name type="scientific">Clostridium botulinum</name>
    <dbReference type="NCBI Taxonomy" id="1491"/>
    <lineage>
        <taxon>Bacteria</taxon>
        <taxon>Bacillati</taxon>
        <taxon>Bacillota</taxon>
        <taxon>Clostridia</taxon>
        <taxon>Eubacteriales</taxon>
        <taxon>Clostridiaceae</taxon>
        <taxon>Clostridium</taxon>
    </lineage>
</organism>